<keyword evidence="1" id="KW-0732">Signal</keyword>
<sequence>MRDTFLGATLLQCFVLSVQCVGQNKLPPVLARSSPLFALLFGCALSLAMTGHQPSGTVPLVPPVLGCCDLRLVYRGSGRL</sequence>
<gene>
    <name evidence="2" type="ORF">MATL_G00042210</name>
</gene>
<dbReference type="Proteomes" id="UP001046870">
    <property type="component" value="Chromosome 3"/>
</dbReference>
<evidence type="ECO:0008006" key="4">
    <source>
        <dbReference type="Google" id="ProtNLM"/>
    </source>
</evidence>
<comment type="caution">
    <text evidence="2">The sequence shown here is derived from an EMBL/GenBank/DDBJ whole genome shotgun (WGS) entry which is preliminary data.</text>
</comment>
<organism evidence="2 3">
    <name type="scientific">Megalops atlanticus</name>
    <name type="common">Tarpon</name>
    <name type="synonym">Clupea gigantea</name>
    <dbReference type="NCBI Taxonomy" id="7932"/>
    <lineage>
        <taxon>Eukaryota</taxon>
        <taxon>Metazoa</taxon>
        <taxon>Chordata</taxon>
        <taxon>Craniata</taxon>
        <taxon>Vertebrata</taxon>
        <taxon>Euteleostomi</taxon>
        <taxon>Actinopterygii</taxon>
        <taxon>Neopterygii</taxon>
        <taxon>Teleostei</taxon>
        <taxon>Elopiformes</taxon>
        <taxon>Megalopidae</taxon>
        <taxon>Megalops</taxon>
    </lineage>
</organism>
<feature type="chain" id="PRO_5039279534" description="Secreted protein" evidence="1">
    <location>
        <begin position="21"/>
        <end position="80"/>
    </location>
</feature>
<dbReference type="AlphaFoldDB" id="A0A9D3TEC1"/>
<keyword evidence="3" id="KW-1185">Reference proteome</keyword>
<name>A0A9D3TEC1_MEGAT</name>
<feature type="signal peptide" evidence="1">
    <location>
        <begin position="1"/>
        <end position="20"/>
    </location>
</feature>
<evidence type="ECO:0000313" key="3">
    <source>
        <dbReference type="Proteomes" id="UP001046870"/>
    </source>
</evidence>
<evidence type="ECO:0000313" key="2">
    <source>
        <dbReference type="EMBL" id="KAG7483803.1"/>
    </source>
</evidence>
<reference evidence="2" key="1">
    <citation type="submission" date="2021-01" db="EMBL/GenBank/DDBJ databases">
        <authorList>
            <person name="Zahm M."/>
            <person name="Roques C."/>
            <person name="Cabau C."/>
            <person name="Klopp C."/>
            <person name="Donnadieu C."/>
            <person name="Jouanno E."/>
            <person name="Lampietro C."/>
            <person name="Louis A."/>
            <person name="Herpin A."/>
            <person name="Echchiki A."/>
            <person name="Berthelot C."/>
            <person name="Parey E."/>
            <person name="Roest-Crollius H."/>
            <person name="Braasch I."/>
            <person name="Postlethwait J."/>
            <person name="Bobe J."/>
            <person name="Montfort J."/>
            <person name="Bouchez O."/>
            <person name="Begum T."/>
            <person name="Mejri S."/>
            <person name="Adams A."/>
            <person name="Chen W.-J."/>
            <person name="Guiguen Y."/>
        </authorList>
    </citation>
    <scope>NUCLEOTIDE SEQUENCE</scope>
    <source>
        <strain evidence="2">YG-15Mar2019-1</strain>
        <tissue evidence="2">Brain</tissue>
    </source>
</reference>
<evidence type="ECO:0000256" key="1">
    <source>
        <dbReference type="SAM" id="SignalP"/>
    </source>
</evidence>
<accession>A0A9D3TEC1</accession>
<dbReference type="EMBL" id="JAFDVH010000003">
    <property type="protein sequence ID" value="KAG7483803.1"/>
    <property type="molecule type" value="Genomic_DNA"/>
</dbReference>
<protein>
    <recommendedName>
        <fullName evidence="4">Secreted protein</fullName>
    </recommendedName>
</protein>
<proteinExistence type="predicted"/>